<dbReference type="Gene3D" id="3.40.50.150">
    <property type="entry name" value="Vaccinia Virus protein VP39"/>
    <property type="match status" value="1"/>
</dbReference>
<accession>A0A1F4S5E7</accession>
<dbReference type="Pfam" id="PF13489">
    <property type="entry name" value="Methyltransf_23"/>
    <property type="match status" value="1"/>
</dbReference>
<dbReference type="EMBL" id="MEUA01000018">
    <property type="protein sequence ID" value="OGC15654.1"/>
    <property type="molecule type" value="Genomic_DNA"/>
</dbReference>
<name>A0A1F4S5E7_UNCSA</name>
<protein>
    <recommendedName>
        <fullName evidence="3">Methyltransferase domain-containing protein</fullName>
    </recommendedName>
</protein>
<evidence type="ECO:0008006" key="3">
    <source>
        <dbReference type="Google" id="ProtNLM"/>
    </source>
</evidence>
<proteinExistence type="predicted"/>
<gene>
    <name evidence="1" type="ORF">A2290_06100</name>
</gene>
<dbReference type="AlphaFoldDB" id="A0A1F4S5E7"/>
<organism evidence="1 2">
    <name type="scientific">candidate division WOR-1 bacterium RIFOXYB2_FULL_36_35</name>
    <dbReference type="NCBI Taxonomy" id="1802578"/>
    <lineage>
        <taxon>Bacteria</taxon>
        <taxon>Bacillati</taxon>
        <taxon>Saganbacteria</taxon>
    </lineage>
</organism>
<comment type="caution">
    <text evidence="1">The sequence shown here is derived from an EMBL/GenBank/DDBJ whole genome shotgun (WGS) entry which is preliminary data.</text>
</comment>
<dbReference type="PANTHER" id="PTHR43861:SF6">
    <property type="entry name" value="METHYLTRANSFERASE TYPE 11"/>
    <property type="match status" value="1"/>
</dbReference>
<dbReference type="SUPFAM" id="SSF53335">
    <property type="entry name" value="S-adenosyl-L-methionine-dependent methyltransferases"/>
    <property type="match status" value="1"/>
</dbReference>
<dbReference type="CDD" id="cd02440">
    <property type="entry name" value="AdoMet_MTases"/>
    <property type="match status" value="1"/>
</dbReference>
<evidence type="ECO:0000313" key="1">
    <source>
        <dbReference type="EMBL" id="OGC15654.1"/>
    </source>
</evidence>
<dbReference type="PANTHER" id="PTHR43861">
    <property type="entry name" value="TRANS-ACONITATE 2-METHYLTRANSFERASE-RELATED"/>
    <property type="match status" value="1"/>
</dbReference>
<reference evidence="1 2" key="1">
    <citation type="journal article" date="2016" name="Nat. Commun.">
        <title>Thousands of microbial genomes shed light on interconnected biogeochemical processes in an aquifer system.</title>
        <authorList>
            <person name="Anantharaman K."/>
            <person name="Brown C.T."/>
            <person name="Hug L.A."/>
            <person name="Sharon I."/>
            <person name="Castelle C.J."/>
            <person name="Probst A.J."/>
            <person name="Thomas B.C."/>
            <person name="Singh A."/>
            <person name="Wilkins M.J."/>
            <person name="Karaoz U."/>
            <person name="Brodie E.L."/>
            <person name="Williams K.H."/>
            <person name="Hubbard S.S."/>
            <person name="Banfield J.F."/>
        </authorList>
    </citation>
    <scope>NUCLEOTIDE SEQUENCE [LARGE SCALE GENOMIC DNA]</scope>
</reference>
<sequence length="201" mass="23045">MDKQSEILEIGCGFGQLLRELKALGYFNLTGIDLSDQAVKHCQVNKIRALKVDLLNYVKQNDKKFDFIIMSHVLEHMEKNEIIDILFSIKDNLLSEKGQLLLIVPNAQSETGAYWRYEDFTHTTIFTSGSLFYVLKASGFKTILFIDPDCLEGLSLSKKIFKSIMLKLYKLNKAFWLRITSTAYHKSSPQIFSYEIKALAS</sequence>
<dbReference type="InterPro" id="IPR029063">
    <property type="entry name" value="SAM-dependent_MTases_sf"/>
</dbReference>
<evidence type="ECO:0000313" key="2">
    <source>
        <dbReference type="Proteomes" id="UP000177905"/>
    </source>
</evidence>
<dbReference type="Proteomes" id="UP000177905">
    <property type="component" value="Unassembled WGS sequence"/>
</dbReference>